<name>A0ACC2IE17_9PLEO</name>
<evidence type="ECO:0000313" key="1">
    <source>
        <dbReference type="EMBL" id="KAJ8113368.1"/>
    </source>
</evidence>
<evidence type="ECO:0000313" key="2">
    <source>
        <dbReference type="Proteomes" id="UP001153331"/>
    </source>
</evidence>
<sequence length="942" mass="101198">MGPVPGRPGPSFRLLSLRNSVDTSTILRSLVYGMVRSGAESEVSALWLSILGLGVSSDSETMDEVYAERKGRRVPNVTINYTSSAAGVPSHRKIPLSPSSEPTHNFHILNMSAAPASWSLEGKVAVVTGSGRGIGKAMAIELGKRGAKVAVNYANAIEGAEAVVKEIKALGNGADAHAFKANVGNVEETSKLMDDVVAHFGRLDICCSNSGVVSFGHFAEVEPEEFDRVFNINTRGQFFVAKEAYKRMEVGGRIILMGSITGQAKGVPKHAVYSGSKGAIETFTRCMAIDAGEKKVTVNCVAPGGIKTDMYHAVCREYIPEGDKLSDDQVDEYACTWSPHNRVGQPIDIARVVCFLASQDGDWVNGKVIGIDGAACILTIPTPLNSIEQTRRKNTQMRDSITASSACHIVSKGLDAGDIAASTCGVVTDVRQLLCRGRMLIAAAHVLHNARKVKLPQEQISGTEHGERANHGYGYHGNSKLSCVPTEDCCSSWAWAKLFVASPLNQTLYLESETEHAQESQAATSGVHLADTKTARRRFRHLIEARIRTLSASTQVAIISKLKMTSGTVSSLMLLLLSTAFAQQQVQYNQVLNVNGDMDLNSFVFPDRSKVETFSQKQQQIIVNQQQPAIPANQVTGSTGQPFVAITTQSMVINTNGATDLVGGQVEMAMTMQNLQAAAVQPDNTYVAMLSPDRQSWMIQETMRSVNTTDMTVRMVKRNQLDGEYMVVGRQTVETNTLLTPFGSDGSTQVAIQGTGLQENEFQDGFRMATRATQPMLMNVDVKDGIDTSMLAALKGQESVNDYRYSVVTNLAGVTPSLNQQVTVVQMPINAVRIQKMMQAMGVPPTGQVAIAVAQRSVLQNPGGATGQLQGVGAPTKRGLSRDEFRKEIAARQITGATNNQGNTGGTPTNGNNPVATQLLLAPTFTPSPSARSTESTFSSCR</sequence>
<accession>A0ACC2IE17</accession>
<keyword evidence="2" id="KW-1185">Reference proteome</keyword>
<organism evidence="1 2">
    <name type="scientific">Boeremia exigua</name>
    <dbReference type="NCBI Taxonomy" id="749465"/>
    <lineage>
        <taxon>Eukaryota</taxon>
        <taxon>Fungi</taxon>
        <taxon>Dikarya</taxon>
        <taxon>Ascomycota</taxon>
        <taxon>Pezizomycotina</taxon>
        <taxon>Dothideomycetes</taxon>
        <taxon>Pleosporomycetidae</taxon>
        <taxon>Pleosporales</taxon>
        <taxon>Pleosporineae</taxon>
        <taxon>Didymellaceae</taxon>
        <taxon>Boeremia</taxon>
    </lineage>
</organism>
<reference evidence="1" key="1">
    <citation type="submission" date="2022-11" db="EMBL/GenBank/DDBJ databases">
        <title>Genome Sequence of Boeremia exigua.</title>
        <authorList>
            <person name="Buettner E."/>
        </authorList>
    </citation>
    <scope>NUCLEOTIDE SEQUENCE</scope>
    <source>
        <strain evidence="1">CU02</strain>
    </source>
</reference>
<dbReference type="EMBL" id="JAPHNI010000258">
    <property type="protein sequence ID" value="KAJ8113368.1"/>
    <property type="molecule type" value="Genomic_DNA"/>
</dbReference>
<protein>
    <submittedName>
        <fullName evidence="1">Uncharacterized protein</fullName>
    </submittedName>
</protein>
<gene>
    <name evidence="1" type="ORF">OPT61_g4489</name>
</gene>
<proteinExistence type="predicted"/>
<dbReference type="Proteomes" id="UP001153331">
    <property type="component" value="Unassembled WGS sequence"/>
</dbReference>
<comment type="caution">
    <text evidence="1">The sequence shown here is derived from an EMBL/GenBank/DDBJ whole genome shotgun (WGS) entry which is preliminary data.</text>
</comment>